<dbReference type="AlphaFoldDB" id="A0A9Q3UI91"/>
<feature type="transmembrane region" description="Helical" evidence="1">
    <location>
        <begin position="306"/>
        <end position="327"/>
    </location>
</feature>
<organism evidence="2 3">
    <name type="scientific">Vibrio parahaemolyticus</name>
    <dbReference type="NCBI Taxonomy" id="670"/>
    <lineage>
        <taxon>Bacteria</taxon>
        <taxon>Pseudomonadati</taxon>
        <taxon>Pseudomonadota</taxon>
        <taxon>Gammaproteobacteria</taxon>
        <taxon>Vibrionales</taxon>
        <taxon>Vibrionaceae</taxon>
        <taxon>Vibrio</taxon>
    </lineage>
</organism>
<feature type="transmembrane region" description="Helical" evidence="1">
    <location>
        <begin position="152"/>
        <end position="176"/>
    </location>
</feature>
<dbReference type="Proteomes" id="UP000726777">
    <property type="component" value="Unassembled WGS sequence"/>
</dbReference>
<accession>A0A9Q3UI91</accession>
<evidence type="ECO:0008006" key="4">
    <source>
        <dbReference type="Google" id="ProtNLM"/>
    </source>
</evidence>
<dbReference type="EMBL" id="JACVHL010000029">
    <property type="protein sequence ID" value="MCC3807649.1"/>
    <property type="molecule type" value="Genomic_DNA"/>
</dbReference>
<evidence type="ECO:0000256" key="1">
    <source>
        <dbReference type="SAM" id="Phobius"/>
    </source>
</evidence>
<keyword evidence="1" id="KW-1133">Transmembrane helix</keyword>
<gene>
    <name evidence="2" type="ORF">IB292_21755</name>
</gene>
<comment type="caution">
    <text evidence="2">The sequence shown here is derived from an EMBL/GenBank/DDBJ whole genome shotgun (WGS) entry which is preliminary data.</text>
</comment>
<protein>
    <recommendedName>
        <fullName evidence="4">Type II secretion system protein GspF domain-containing protein</fullName>
    </recommendedName>
</protein>
<evidence type="ECO:0000313" key="3">
    <source>
        <dbReference type="Proteomes" id="UP000726777"/>
    </source>
</evidence>
<sequence>MLKKKEQLLLFDKILRLSDAGLKQKHIAQQLSKFGHAKEKAVGLACLRAISQGHGFSRGLEPYVSANAYLCLLSGENVGEFQLGITDAINSLNVDEASTTEIAKALVKPTLGLSVLLTVCALLGAFAFPALAEQAPRQLWGGFTTSAEIFCLFWLNYGATIATLLTGTIVVMAFSLPRYTGDGRTRLDQLPVYRQYRFIQCTNVLTSVAHQTAVGMALKPALEHYEKHATTYLKHHIRKMLRTIQTGKSNIGRIFDTGLLDAEELDNLILLSDTGNASVILKKSANMHSRRLLIEIDRLKTWGNRILNTALYSIGIWMALGLGTIAFKLATHIQL</sequence>
<name>A0A9Q3UI91_VIBPH</name>
<proteinExistence type="predicted"/>
<dbReference type="RefSeq" id="WP_228085933.1">
    <property type="nucleotide sequence ID" value="NZ_JACVHL010000029.1"/>
</dbReference>
<keyword evidence="1" id="KW-0472">Membrane</keyword>
<reference evidence="2" key="1">
    <citation type="submission" date="2020-09" db="EMBL/GenBank/DDBJ databases">
        <title>Genome sequence of Vibrio parahaemolyticus isolates.</title>
        <authorList>
            <person name="Hammerl J.A."/>
            <person name="Strauch E."/>
        </authorList>
    </citation>
    <scope>NUCLEOTIDE SEQUENCE</scope>
    <source>
        <strain evidence="2">17-VB00146</strain>
    </source>
</reference>
<keyword evidence="1" id="KW-0812">Transmembrane</keyword>
<feature type="transmembrane region" description="Helical" evidence="1">
    <location>
        <begin position="111"/>
        <end position="132"/>
    </location>
</feature>
<evidence type="ECO:0000313" key="2">
    <source>
        <dbReference type="EMBL" id="MCC3807649.1"/>
    </source>
</evidence>